<dbReference type="InterPro" id="IPR050492">
    <property type="entry name" value="Bact_metal-bind_prot9"/>
</dbReference>
<evidence type="ECO:0000256" key="4">
    <source>
        <dbReference type="SAM" id="MobiDB-lite"/>
    </source>
</evidence>
<name>A0ABR5AHU6_9BACL</name>
<dbReference type="PRINTS" id="PR00690">
    <property type="entry name" value="ADHESNFAMILY"/>
</dbReference>
<dbReference type="Proteomes" id="UP000031967">
    <property type="component" value="Unassembled WGS sequence"/>
</dbReference>
<keyword evidence="1 3" id="KW-0813">Transport</keyword>
<comment type="caution">
    <text evidence="5">The sequence shown here is derived from an EMBL/GenBank/DDBJ whole genome shotgun (WGS) entry which is preliminary data.</text>
</comment>
<sequence>MSGCGSTGTKPNDAASKPAETKSNNPASAPAGKIKIVAAENFLGEVATAVGGDRVEVTSVITNPDADPHDFEPTADTSKAVNDAQVVVYVGIGYDEWMDKLVKASSASKKVINIGEGLLGKKDGDNPHIWYIPESMPKLADALAEQLGTIDAAQADAFKKRAQDYKTSLTPLTDLVNKLKQPSPTDIAVSEPVFDYMAAALNLNIVDPKFAKAIEEESDPAPGDVAGLQDALKGKKVKLFVQNTQADSPTVKTMVDLASSNQIPIIHVTETEPQGKNYVQWMTDQLSELQKAIGSK</sequence>
<dbReference type="EMBL" id="JXAK01000019">
    <property type="protein sequence ID" value="KIL40619.1"/>
    <property type="molecule type" value="Genomic_DNA"/>
</dbReference>
<accession>A0ABR5AHU6</accession>
<organism evidence="5 6">
    <name type="scientific">Gordoniibacillus kamchatkensis</name>
    <dbReference type="NCBI Taxonomy" id="1590651"/>
    <lineage>
        <taxon>Bacteria</taxon>
        <taxon>Bacillati</taxon>
        <taxon>Bacillota</taxon>
        <taxon>Bacilli</taxon>
        <taxon>Bacillales</taxon>
        <taxon>Paenibacillaceae</taxon>
        <taxon>Gordoniibacillus</taxon>
    </lineage>
</organism>
<gene>
    <name evidence="5" type="ORF">SD70_12645</name>
</gene>
<dbReference type="Pfam" id="PF01297">
    <property type="entry name" value="ZnuA"/>
    <property type="match status" value="1"/>
</dbReference>
<reference evidence="5 6" key="1">
    <citation type="submission" date="2014-12" db="EMBL/GenBank/DDBJ databases">
        <title>Draft genome sequence of Paenibacillus kamchatkensis strain B-2647.</title>
        <authorList>
            <person name="Karlyshev A.V."/>
            <person name="Kudryashova E.B."/>
        </authorList>
    </citation>
    <scope>NUCLEOTIDE SEQUENCE [LARGE SCALE GENOMIC DNA]</scope>
    <source>
        <strain evidence="5 6">VKM B-2647</strain>
    </source>
</reference>
<evidence type="ECO:0000313" key="5">
    <source>
        <dbReference type="EMBL" id="KIL40619.1"/>
    </source>
</evidence>
<evidence type="ECO:0000313" key="6">
    <source>
        <dbReference type="Proteomes" id="UP000031967"/>
    </source>
</evidence>
<evidence type="ECO:0000256" key="1">
    <source>
        <dbReference type="ARBA" id="ARBA00022448"/>
    </source>
</evidence>
<keyword evidence="6" id="KW-1185">Reference proteome</keyword>
<proteinExistence type="inferred from homology"/>
<feature type="region of interest" description="Disordered" evidence="4">
    <location>
        <begin position="1"/>
        <end position="30"/>
    </location>
</feature>
<comment type="similarity">
    <text evidence="3">Belongs to the bacterial solute-binding protein 9 family.</text>
</comment>
<evidence type="ECO:0000256" key="3">
    <source>
        <dbReference type="RuleBase" id="RU003512"/>
    </source>
</evidence>
<dbReference type="PANTHER" id="PTHR42953">
    <property type="entry name" value="HIGH-AFFINITY ZINC UPTAKE SYSTEM PROTEIN ZNUA-RELATED"/>
    <property type="match status" value="1"/>
</dbReference>
<dbReference type="Gene3D" id="3.40.50.1980">
    <property type="entry name" value="Nitrogenase molybdenum iron protein domain"/>
    <property type="match status" value="2"/>
</dbReference>
<dbReference type="InterPro" id="IPR006128">
    <property type="entry name" value="Lipoprotein_PsaA-like"/>
</dbReference>
<evidence type="ECO:0000256" key="2">
    <source>
        <dbReference type="ARBA" id="ARBA00022729"/>
    </source>
</evidence>
<protein>
    <recommendedName>
        <fullName evidence="7">ABC transporter substrate-binding protein</fullName>
    </recommendedName>
</protein>
<keyword evidence="2" id="KW-0732">Signal</keyword>
<dbReference type="SUPFAM" id="SSF53807">
    <property type="entry name" value="Helical backbone' metal receptor"/>
    <property type="match status" value="1"/>
</dbReference>
<dbReference type="InterPro" id="IPR006127">
    <property type="entry name" value="ZnuA-like"/>
</dbReference>
<evidence type="ECO:0008006" key="7">
    <source>
        <dbReference type="Google" id="ProtNLM"/>
    </source>
</evidence>